<dbReference type="Proteomes" id="UP000070133">
    <property type="component" value="Unassembled WGS sequence"/>
</dbReference>
<gene>
    <name evidence="1" type="ORF">AC578_9813</name>
</gene>
<sequence length="122" mass="13496">MDNCRREQIQCDSSSNVIGIFEASSMPMDQYSLYTDMVPAFGPMFIMDTSSGPSSSSYQAIQQGIPDASGQEILIDLLRHTTMIFDSFVLSPQWDTNSQPPPDFKWDLDVAQTPATDCATTI</sequence>
<proteinExistence type="predicted"/>
<dbReference type="AlphaFoldDB" id="A0A139H9M0"/>
<organism evidence="1 2">
    <name type="scientific">Pseudocercospora eumusae</name>
    <dbReference type="NCBI Taxonomy" id="321146"/>
    <lineage>
        <taxon>Eukaryota</taxon>
        <taxon>Fungi</taxon>
        <taxon>Dikarya</taxon>
        <taxon>Ascomycota</taxon>
        <taxon>Pezizomycotina</taxon>
        <taxon>Dothideomycetes</taxon>
        <taxon>Dothideomycetidae</taxon>
        <taxon>Mycosphaerellales</taxon>
        <taxon>Mycosphaerellaceae</taxon>
        <taxon>Pseudocercospora</taxon>
    </lineage>
</organism>
<accession>A0A139H9M0</accession>
<name>A0A139H9M0_9PEZI</name>
<keyword evidence="2" id="KW-1185">Reference proteome</keyword>
<comment type="caution">
    <text evidence="1">The sequence shown here is derived from an EMBL/GenBank/DDBJ whole genome shotgun (WGS) entry which is preliminary data.</text>
</comment>
<dbReference type="EMBL" id="LFZN01000098">
    <property type="protein sequence ID" value="KXS99141.1"/>
    <property type="molecule type" value="Genomic_DNA"/>
</dbReference>
<protein>
    <submittedName>
        <fullName evidence="1">Uncharacterized protein</fullName>
    </submittedName>
</protein>
<evidence type="ECO:0000313" key="1">
    <source>
        <dbReference type="EMBL" id="KXS99141.1"/>
    </source>
</evidence>
<evidence type="ECO:0000313" key="2">
    <source>
        <dbReference type="Proteomes" id="UP000070133"/>
    </source>
</evidence>
<reference evidence="1 2" key="1">
    <citation type="submission" date="2015-07" db="EMBL/GenBank/DDBJ databases">
        <title>Comparative genomics of the Sigatoka disease complex on banana suggests a link between parallel evolutionary changes in Pseudocercospora fijiensis and Pseudocercospora eumusae and increased virulence on the banana host.</title>
        <authorList>
            <person name="Chang T.-C."/>
            <person name="Salvucci A."/>
            <person name="Crous P.W."/>
            <person name="Stergiopoulos I."/>
        </authorList>
    </citation>
    <scope>NUCLEOTIDE SEQUENCE [LARGE SCALE GENOMIC DNA]</scope>
    <source>
        <strain evidence="1 2">CBS 114824</strain>
    </source>
</reference>